<feature type="compositionally biased region" description="Low complexity" evidence="1">
    <location>
        <begin position="237"/>
        <end position="258"/>
    </location>
</feature>
<dbReference type="EMBL" id="KV454212">
    <property type="protein sequence ID" value="ODQ58468.1"/>
    <property type="molecule type" value="Genomic_DNA"/>
</dbReference>
<evidence type="ECO:0000256" key="2">
    <source>
        <dbReference type="SAM" id="SignalP"/>
    </source>
</evidence>
<gene>
    <name evidence="3" type="ORF">WICANDRAFT_64604</name>
</gene>
<name>A0A1E3NZJ2_WICAA</name>
<feature type="compositionally biased region" description="Polar residues" evidence="1">
    <location>
        <begin position="68"/>
        <end position="78"/>
    </location>
</feature>
<feature type="region of interest" description="Disordered" evidence="1">
    <location>
        <begin position="68"/>
        <end position="99"/>
    </location>
</feature>
<dbReference type="Proteomes" id="UP000094112">
    <property type="component" value="Unassembled WGS sequence"/>
</dbReference>
<dbReference type="RefSeq" id="XP_019037675.1">
    <property type="nucleotide sequence ID" value="XM_019183770.1"/>
</dbReference>
<organism evidence="3 4">
    <name type="scientific">Wickerhamomyces anomalus (strain ATCC 58044 / CBS 1984 / NCYC 433 / NRRL Y-366-8)</name>
    <name type="common">Yeast</name>
    <name type="synonym">Hansenula anomala</name>
    <dbReference type="NCBI Taxonomy" id="683960"/>
    <lineage>
        <taxon>Eukaryota</taxon>
        <taxon>Fungi</taxon>
        <taxon>Dikarya</taxon>
        <taxon>Ascomycota</taxon>
        <taxon>Saccharomycotina</taxon>
        <taxon>Saccharomycetes</taxon>
        <taxon>Phaffomycetales</taxon>
        <taxon>Wickerhamomycetaceae</taxon>
        <taxon>Wickerhamomyces</taxon>
    </lineage>
</organism>
<accession>A0A1E3NZJ2</accession>
<feature type="chain" id="PRO_5009133576" evidence="2">
    <location>
        <begin position="21"/>
        <end position="288"/>
    </location>
</feature>
<evidence type="ECO:0000313" key="4">
    <source>
        <dbReference type="Proteomes" id="UP000094112"/>
    </source>
</evidence>
<evidence type="ECO:0000313" key="3">
    <source>
        <dbReference type="EMBL" id="ODQ58468.1"/>
    </source>
</evidence>
<keyword evidence="4" id="KW-1185">Reference proteome</keyword>
<feature type="region of interest" description="Disordered" evidence="1">
    <location>
        <begin position="148"/>
        <end position="173"/>
    </location>
</feature>
<reference evidence="3 4" key="1">
    <citation type="journal article" date="2016" name="Proc. Natl. Acad. Sci. U.S.A.">
        <title>Comparative genomics of biotechnologically important yeasts.</title>
        <authorList>
            <person name="Riley R."/>
            <person name="Haridas S."/>
            <person name="Wolfe K.H."/>
            <person name="Lopes M.R."/>
            <person name="Hittinger C.T."/>
            <person name="Goeker M."/>
            <person name="Salamov A.A."/>
            <person name="Wisecaver J.H."/>
            <person name="Long T.M."/>
            <person name="Calvey C.H."/>
            <person name="Aerts A.L."/>
            <person name="Barry K.W."/>
            <person name="Choi C."/>
            <person name="Clum A."/>
            <person name="Coughlan A.Y."/>
            <person name="Deshpande S."/>
            <person name="Douglass A.P."/>
            <person name="Hanson S.J."/>
            <person name="Klenk H.-P."/>
            <person name="LaButti K.M."/>
            <person name="Lapidus A."/>
            <person name="Lindquist E.A."/>
            <person name="Lipzen A.M."/>
            <person name="Meier-Kolthoff J.P."/>
            <person name="Ohm R.A."/>
            <person name="Otillar R.P."/>
            <person name="Pangilinan J.L."/>
            <person name="Peng Y."/>
            <person name="Rokas A."/>
            <person name="Rosa C.A."/>
            <person name="Scheuner C."/>
            <person name="Sibirny A.A."/>
            <person name="Slot J.C."/>
            <person name="Stielow J.B."/>
            <person name="Sun H."/>
            <person name="Kurtzman C.P."/>
            <person name="Blackwell M."/>
            <person name="Grigoriev I.V."/>
            <person name="Jeffries T.W."/>
        </authorList>
    </citation>
    <scope>NUCLEOTIDE SEQUENCE [LARGE SCALE GENOMIC DNA]</scope>
    <source>
        <strain evidence="4">ATCC 58044 / CBS 1984 / NCYC 433 / NRRL Y-366-8</strain>
    </source>
</reference>
<evidence type="ECO:0000256" key="1">
    <source>
        <dbReference type="SAM" id="MobiDB-lite"/>
    </source>
</evidence>
<dbReference type="OrthoDB" id="10592719at2759"/>
<proteinExistence type="predicted"/>
<feature type="compositionally biased region" description="Basic and acidic residues" evidence="1">
    <location>
        <begin position="79"/>
        <end position="91"/>
    </location>
</feature>
<sequence length="288" mass="30905">MRFSTFVIFTAAVASSFVAGSDDDDDHKWVTYTRNLGSGRKLTLTRYQGSVPLVGSEYETKTIVVSNDDGSPRYTETVTGRREAVEERAATSEESSDPDWVTYTKNLPDTTVTVTRYQGSTPLTGTEYQTRTIVVSNEDGSPKYTEVITGRRDPATETAKASAASEESSSDPEWVTYTKSLADKTIVVTRYQGSTPLSGTEYQTRTIVVSNEDGSPKYTEVITGRRDPSTETEVAQSSSSKAEAKSSATSAESESSSSGRVSTYTGAAKTVGLSFGALAFGGVAAFFI</sequence>
<protein>
    <submittedName>
        <fullName evidence="3">Uncharacterized protein</fullName>
    </submittedName>
</protein>
<feature type="region of interest" description="Disordered" evidence="1">
    <location>
        <begin position="211"/>
        <end position="262"/>
    </location>
</feature>
<dbReference type="AlphaFoldDB" id="A0A1E3NZJ2"/>
<feature type="compositionally biased region" description="Low complexity" evidence="1">
    <location>
        <begin position="156"/>
        <end position="167"/>
    </location>
</feature>
<feature type="signal peptide" evidence="2">
    <location>
        <begin position="1"/>
        <end position="20"/>
    </location>
</feature>
<dbReference type="GeneID" id="30201016"/>
<keyword evidence="2" id="KW-0732">Signal</keyword>